<proteinExistence type="predicted"/>
<name>A0A382NKU7_9ZZZZ</name>
<accession>A0A382NKU7</accession>
<gene>
    <name evidence="1" type="ORF">METZ01_LOCUS313972</name>
</gene>
<organism evidence="1">
    <name type="scientific">marine metagenome</name>
    <dbReference type="NCBI Taxonomy" id="408172"/>
    <lineage>
        <taxon>unclassified sequences</taxon>
        <taxon>metagenomes</taxon>
        <taxon>ecological metagenomes</taxon>
    </lineage>
</organism>
<reference evidence="1" key="1">
    <citation type="submission" date="2018-05" db="EMBL/GenBank/DDBJ databases">
        <authorList>
            <person name="Lanie J.A."/>
            <person name="Ng W.-L."/>
            <person name="Kazmierczak K.M."/>
            <person name="Andrzejewski T.M."/>
            <person name="Davidsen T.M."/>
            <person name="Wayne K.J."/>
            <person name="Tettelin H."/>
            <person name="Glass J.I."/>
            <person name="Rusch D."/>
            <person name="Podicherti R."/>
            <person name="Tsui H.-C.T."/>
            <person name="Winkler M.E."/>
        </authorList>
    </citation>
    <scope>NUCLEOTIDE SEQUENCE</scope>
</reference>
<dbReference type="InterPro" id="IPR023375">
    <property type="entry name" value="ADC_dom_sf"/>
</dbReference>
<dbReference type="AlphaFoldDB" id="A0A382NKU7"/>
<evidence type="ECO:0000313" key="1">
    <source>
        <dbReference type="EMBL" id="SVC61118.1"/>
    </source>
</evidence>
<sequence>MSLKGFLFPRTHTGNSSLIPNVPWHYSGDLLTLEYRTNPERVAELLPDGIELADEDPGAVAVIWADWQSCSDNFNELLDPVRAQYKEVFFVVRCKYQGKTYSRCVYIWVDKDFSAARGQFQGYPKKIGSIHLTRSTTVGKAGPRLQPGGVFGATLAAYDHRLVQAKFTIESESDDAGFVNALPMLHNRWMPAIECNGKDSLNEVVTMSGFDVEIGLTFKGSFELEFFSSPVEEFHLLEPEELIQGYYR</sequence>
<evidence type="ECO:0008006" key="2">
    <source>
        <dbReference type="Google" id="ProtNLM"/>
    </source>
</evidence>
<dbReference type="Pfam" id="PF06314">
    <property type="entry name" value="ADC"/>
    <property type="match status" value="1"/>
</dbReference>
<dbReference type="GO" id="GO:0016829">
    <property type="term" value="F:lyase activity"/>
    <property type="evidence" value="ECO:0007669"/>
    <property type="project" value="InterPro"/>
</dbReference>
<dbReference type="SUPFAM" id="SSF160104">
    <property type="entry name" value="Acetoacetate decarboxylase-like"/>
    <property type="match status" value="1"/>
</dbReference>
<protein>
    <recommendedName>
        <fullName evidence="2">Acetoacetate decarboxylase</fullName>
    </recommendedName>
</protein>
<dbReference type="Gene3D" id="2.40.400.10">
    <property type="entry name" value="Acetoacetate decarboxylase-like"/>
    <property type="match status" value="1"/>
</dbReference>
<dbReference type="InterPro" id="IPR010451">
    <property type="entry name" value="Acetoacetate_decarboxylase"/>
</dbReference>
<feature type="non-terminal residue" evidence="1">
    <location>
        <position position="248"/>
    </location>
</feature>
<dbReference type="EMBL" id="UINC01100791">
    <property type="protein sequence ID" value="SVC61118.1"/>
    <property type="molecule type" value="Genomic_DNA"/>
</dbReference>